<keyword evidence="3 4" id="KW-0238">DNA-binding</keyword>
<evidence type="ECO:0000256" key="1">
    <source>
        <dbReference type="ARBA" id="ARBA00008396"/>
    </source>
</evidence>
<dbReference type="PROSITE" id="PS50889">
    <property type="entry name" value="S4"/>
    <property type="match status" value="1"/>
</dbReference>
<evidence type="ECO:0000256" key="4">
    <source>
        <dbReference type="PIRNR" id="PIRNR016821"/>
    </source>
</evidence>
<dbReference type="KEGG" id="lrz:BJI69_13520"/>
<dbReference type="GO" id="GO:0003727">
    <property type="term" value="F:single-stranded RNA binding"/>
    <property type="evidence" value="ECO:0007669"/>
    <property type="project" value="InterPro"/>
</dbReference>
<keyword evidence="2 4" id="KW-0694">RNA-binding</keyword>
<dbReference type="PATRIC" id="fig|1440763.5.peg.3833"/>
<protein>
    <recommendedName>
        <fullName evidence="4">Heat shock protein 15</fullName>
    </recommendedName>
</protein>
<dbReference type="OrthoDB" id="9797176at2"/>
<dbReference type="InterPro" id="IPR036986">
    <property type="entry name" value="S4_RNA-bd_sf"/>
</dbReference>
<dbReference type="RefSeq" id="WP_046969210.1">
    <property type="nucleotide sequence ID" value="NZ_CP017480.1"/>
</dbReference>
<evidence type="ECO:0000256" key="2">
    <source>
        <dbReference type="ARBA" id="ARBA00022884"/>
    </source>
</evidence>
<evidence type="ECO:0000256" key="3">
    <source>
        <dbReference type="ARBA" id="ARBA00023125"/>
    </source>
</evidence>
<dbReference type="SUPFAM" id="SSF55174">
    <property type="entry name" value="Alpha-L RNA-binding motif"/>
    <property type="match status" value="1"/>
</dbReference>
<dbReference type="Proteomes" id="UP000182987">
    <property type="component" value="Chromosome"/>
</dbReference>
<evidence type="ECO:0000313" key="7">
    <source>
        <dbReference type="Proteomes" id="UP000182987"/>
    </source>
</evidence>
<dbReference type="PIRSF" id="PIRSF016821">
    <property type="entry name" value="HSP15"/>
    <property type="match status" value="1"/>
</dbReference>
<dbReference type="Pfam" id="PF01479">
    <property type="entry name" value="S4"/>
    <property type="match status" value="1"/>
</dbReference>
<comment type="similarity">
    <text evidence="1 4">Belongs to the HSP15 family.</text>
</comment>
<gene>
    <name evidence="6" type="ORF">BJI69_13520</name>
</gene>
<dbReference type="GO" id="GO:0003677">
    <property type="term" value="F:DNA binding"/>
    <property type="evidence" value="ECO:0007669"/>
    <property type="project" value="UniProtKB-KW"/>
</dbReference>
<dbReference type="Gene3D" id="3.10.290.10">
    <property type="entry name" value="RNA-binding S4 domain"/>
    <property type="match status" value="1"/>
</dbReference>
<name>A0A0G9H411_9GAMM</name>
<feature type="compositionally biased region" description="Basic and acidic residues" evidence="5">
    <location>
        <begin position="86"/>
        <end position="105"/>
    </location>
</feature>
<organism evidence="6 7">
    <name type="scientific">Luteibacter rhizovicinus DSM 16549</name>
    <dbReference type="NCBI Taxonomy" id="1440763"/>
    <lineage>
        <taxon>Bacteria</taxon>
        <taxon>Pseudomonadati</taxon>
        <taxon>Pseudomonadota</taxon>
        <taxon>Gammaproteobacteria</taxon>
        <taxon>Lysobacterales</taxon>
        <taxon>Rhodanobacteraceae</taxon>
        <taxon>Luteibacter</taxon>
    </lineage>
</organism>
<dbReference type="AlphaFoldDB" id="A0A0G9H411"/>
<proteinExistence type="inferred from homology"/>
<dbReference type="InterPro" id="IPR025708">
    <property type="entry name" value="HSP15"/>
</dbReference>
<dbReference type="STRING" id="1440763.BJI69_13520"/>
<accession>A0A0G9H411</accession>
<evidence type="ECO:0000256" key="5">
    <source>
        <dbReference type="SAM" id="MobiDB-lite"/>
    </source>
</evidence>
<evidence type="ECO:0000313" key="6">
    <source>
        <dbReference type="EMBL" id="APG04811.1"/>
    </source>
</evidence>
<dbReference type="EMBL" id="CP017480">
    <property type="protein sequence ID" value="APG04811.1"/>
    <property type="molecule type" value="Genomic_DNA"/>
</dbReference>
<dbReference type="GO" id="GO:0043023">
    <property type="term" value="F:ribosomal large subunit binding"/>
    <property type="evidence" value="ECO:0007669"/>
    <property type="project" value="InterPro"/>
</dbReference>
<sequence>MTELPTIPGVRADVWLWAARFFKTRALAKEAIVGGKVELNDGTCKPAKTVTIGDRLKITRGEERFVAVVAALSEKRGPAPEARKLYTETEESVAERERHREDRRFTGGALLRPQGKPDKHARRLIQDLKKTL</sequence>
<reference evidence="7" key="1">
    <citation type="submission" date="2016-09" db="EMBL/GenBank/DDBJ databases">
        <authorList>
            <person name="Lysoe E."/>
        </authorList>
    </citation>
    <scope>NUCLEOTIDE SEQUENCE [LARGE SCALE GENOMIC DNA]</scope>
    <source>
        <strain evidence="7">LJ96T</strain>
    </source>
</reference>
<dbReference type="SMART" id="SM00363">
    <property type="entry name" value="S4"/>
    <property type="match status" value="1"/>
</dbReference>
<dbReference type="InterPro" id="IPR002942">
    <property type="entry name" value="S4_RNA-bd"/>
</dbReference>
<feature type="region of interest" description="Disordered" evidence="5">
    <location>
        <begin position="86"/>
        <end position="120"/>
    </location>
</feature>
<dbReference type="GO" id="GO:0034605">
    <property type="term" value="P:cellular response to heat"/>
    <property type="evidence" value="ECO:0007669"/>
    <property type="project" value="InterPro"/>
</dbReference>
<keyword evidence="7" id="KW-1185">Reference proteome</keyword>